<dbReference type="EC" id="4.2.3.5" evidence="1"/>
<protein>
    <submittedName>
        <fullName evidence="1">Chorismate synthase</fullName>
        <ecNumber evidence="1">4.2.3.5</ecNumber>
    </submittedName>
</protein>
<keyword evidence="1" id="KW-0456">Lyase</keyword>
<dbReference type="Proteomes" id="UP000308836">
    <property type="component" value="Unassembled WGS sequence"/>
</dbReference>
<dbReference type="EMBL" id="SRYG01000001">
    <property type="protein sequence ID" value="TGY67243.1"/>
    <property type="molecule type" value="Genomic_DNA"/>
</dbReference>
<organism evidence="1 2">
    <name type="scientific">Dubosiella muris</name>
    <dbReference type="NCBI Taxonomy" id="3038133"/>
    <lineage>
        <taxon>Bacteria</taxon>
        <taxon>Bacillati</taxon>
        <taxon>Bacillota</taxon>
        <taxon>Erysipelotrichia</taxon>
        <taxon>Erysipelotrichales</taxon>
        <taxon>Erysipelotrichaceae</taxon>
        <taxon>Dubosiella</taxon>
    </lineage>
</organism>
<sequence length="370" mass="39923">MKNSIGSNVTLTVFGESHGPLIGAVLDGLPAGFAIDMERLRRDMARRKAKGKISTQRHEADEVHIVSGFFEGRTTGTPLTLLIQNTAQRSADYASLKYRLRPSHADWSAFEKYHGFQDYRGGGHFSGRLTAVLVACGSICRQILAAKGVKIGAHLAQVHTVRDVPFCADACALDTQIEALDAREFPAIDEQAGLAMVARIEQAACAKDSVGGVVECAITHFPAGVGEPLFDSVESVLSHALFSIPAIKGVEFGEGFGFAALTGSEANDALLVREGKIETKTNRNAGINGGITNAMPIVFRCVVKPTPSIFQKQQSVRFDSKEEVELEIQGRHDPCIAHRACVVIESMSAFALLDLWMSQAARAPFEEVVR</sequence>
<keyword evidence="2" id="KW-1185">Reference proteome</keyword>
<gene>
    <name evidence="1" type="primary">aroC</name>
    <name evidence="1" type="ORF">E5336_00240</name>
</gene>
<reference evidence="1" key="1">
    <citation type="submission" date="2019-04" db="EMBL/GenBank/DDBJ databases">
        <title>Microbes associate with the intestines of laboratory mice.</title>
        <authorList>
            <person name="Navarre W."/>
            <person name="Wong E."/>
            <person name="Huang K."/>
            <person name="Tropini C."/>
            <person name="Ng K."/>
            <person name="Yu B."/>
        </authorList>
    </citation>
    <scope>NUCLEOTIDE SEQUENCE</scope>
    <source>
        <strain evidence="1">NM09_H32</strain>
    </source>
</reference>
<evidence type="ECO:0000313" key="1">
    <source>
        <dbReference type="EMBL" id="TGY67243.1"/>
    </source>
</evidence>
<comment type="caution">
    <text evidence="1">The sequence shown here is derived from an EMBL/GenBank/DDBJ whole genome shotgun (WGS) entry which is preliminary data.</text>
</comment>
<name>A0AC61RBA1_9FIRM</name>
<proteinExistence type="predicted"/>
<accession>A0AC61RBA1</accession>
<evidence type="ECO:0000313" key="2">
    <source>
        <dbReference type="Proteomes" id="UP000308836"/>
    </source>
</evidence>